<dbReference type="OrthoDB" id="29460at2759"/>
<evidence type="ECO:0000256" key="12">
    <source>
        <dbReference type="ARBA" id="ARBA00023006"/>
    </source>
</evidence>
<dbReference type="Pfam" id="PF09451">
    <property type="entry name" value="ATG27"/>
    <property type="match status" value="1"/>
</dbReference>
<keyword evidence="13" id="KW-0333">Golgi apparatus</keyword>
<sequence length="316" mass="35083">MLSLLSSALLLSSLASAEIDCKHIVKDKREFDLSKLDGKHSVHYIRSDLPGEPGVHNTTFTTDLCHPLKDTGCPQGSRICASTYLNNDSDPFSAIPIAMLRPTDNRYLEPKWTLLSKSDANADAGKEGLRLEIGGGQDPPTGRYGKKQKAFIEFLCDPEVEGDDADKEEGKLRRREGDDDADVEDDGTDKGEGKKMDEGRSLQFVSYTPAVDEDLMVLRLEWKTKHACQSKKDSGDDKPSDHWGFFTWFLIIVFLLIASYLIFGAWLNYNRYGARGWDLLPHGDAVRDVPYLLKDFGRRIASSIQGGGSRGGYSAV</sequence>
<dbReference type="GO" id="GO:0030659">
    <property type="term" value="C:cytoplasmic vesicle membrane"/>
    <property type="evidence" value="ECO:0007669"/>
    <property type="project" value="UniProtKB-SubCell"/>
</dbReference>
<proteinExistence type="inferred from homology"/>
<evidence type="ECO:0000256" key="6">
    <source>
        <dbReference type="ARBA" id="ARBA00013776"/>
    </source>
</evidence>
<feature type="signal peptide" evidence="20">
    <location>
        <begin position="1"/>
        <end position="17"/>
    </location>
</feature>
<reference evidence="22 24" key="1">
    <citation type="submission" date="2020-01" db="EMBL/GenBank/DDBJ databases">
        <authorList>
            <consortium name="DOE Joint Genome Institute"/>
            <person name="Haridas S."/>
            <person name="Albert R."/>
            <person name="Binder M."/>
            <person name="Bloem J."/>
            <person name="Labutti K."/>
            <person name="Salamov A."/>
            <person name="Andreopoulos B."/>
            <person name="Baker S.E."/>
            <person name="Barry K."/>
            <person name="Bills G."/>
            <person name="Bluhm B.H."/>
            <person name="Cannon C."/>
            <person name="Castanera R."/>
            <person name="Culley D.E."/>
            <person name="Daum C."/>
            <person name="Ezra D."/>
            <person name="Gonzalez J.B."/>
            <person name="Henrissat B."/>
            <person name="Kuo A."/>
            <person name="Liang C."/>
            <person name="Lipzen A."/>
            <person name="Lutzoni F."/>
            <person name="Magnuson J."/>
            <person name="Mondo S."/>
            <person name="Nolan M."/>
            <person name="Ohm R."/>
            <person name="Pangilinan J."/>
            <person name="Park H.-J."/>
            <person name="Ramirez L."/>
            <person name="Alfaro M."/>
            <person name="Sun H."/>
            <person name="Tritt A."/>
            <person name="Yoshinaga Y."/>
            <person name="Zwiers L.-H."/>
            <person name="Turgeon B.G."/>
            <person name="Goodwin S.B."/>
            <person name="Spatafora J.W."/>
            <person name="Crous P.W."/>
            <person name="Grigoriev I.V."/>
        </authorList>
    </citation>
    <scope>NUCLEOTIDE SEQUENCE</scope>
    <source>
        <strain evidence="22 24">CBS 781.70</strain>
    </source>
</reference>
<feature type="transmembrane region" description="Helical" evidence="19">
    <location>
        <begin position="243"/>
        <end position="267"/>
    </location>
</feature>
<dbReference type="PANTHER" id="PTHR15071:SF13">
    <property type="entry name" value="AUTOPHAGY-RELATED PROTEIN 27"/>
    <property type="match status" value="1"/>
</dbReference>
<evidence type="ECO:0000256" key="4">
    <source>
        <dbReference type="ARBA" id="ARBA00004614"/>
    </source>
</evidence>
<evidence type="ECO:0000256" key="10">
    <source>
        <dbReference type="ARBA" id="ARBA00022927"/>
    </source>
</evidence>
<keyword evidence="14" id="KW-0496">Mitochondrion</keyword>
<dbReference type="AlphaFoldDB" id="A0A6G1G0K1"/>
<dbReference type="RefSeq" id="XP_033533081.1">
    <property type="nucleotide sequence ID" value="XM_033680745.1"/>
</dbReference>
<reference evidence="24" key="3">
    <citation type="submission" date="2025-04" db="UniProtKB">
        <authorList>
            <consortium name="RefSeq"/>
        </authorList>
    </citation>
    <scope>IDENTIFICATION</scope>
    <source>
        <strain evidence="24">CBS 781.70</strain>
    </source>
</reference>
<organism evidence="22">
    <name type="scientific">Eremomyces bilateralis CBS 781.70</name>
    <dbReference type="NCBI Taxonomy" id="1392243"/>
    <lineage>
        <taxon>Eukaryota</taxon>
        <taxon>Fungi</taxon>
        <taxon>Dikarya</taxon>
        <taxon>Ascomycota</taxon>
        <taxon>Pezizomycotina</taxon>
        <taxon>Dothideomycetes</taxon>
        <taxon>Dothideomycetes incertae sedis</taxon>
        <taxon>Eremomycetales</taxon>
        <taxon>Eremomycetaceae</taxon>
        <taxon>Eremomyces</taxon>
    </lineage>
</organism>
<dbReference type="InterPro" id="IPR009011">
    <property type="entry name" value="Man6P_isomerase_rcpt-bd_dom_sf"/>
</dbReference>
<keyword evidence="12" id="KW-0072">Autophagy</keyword>
<evidence type="ECO:0000256" key="5">
    <source>
        <dbReference type="ARBA" id="ARBA00005363"/>
    </source>
</evidence>
<evidence type="ECO:0000256" key="8">
    <source>
        <dbReference type="ARBA" id="ARBA00022692"/>
    </source>
</evidence>
<dbReference type="PROSITE" id="PS51914">
    <property type="entry name" value="MRH"/>
    <property type="match status" value="1"/>
</dbReference>
<accession>A0A6G1G0K1</accession>
<feature type="domain" description="MRH" evidence="21">
    <location>
        <begin position="19"/>
        <end position="230"/>
    </location>
</feature>
<evidence type="ECO:0000313" key="22">
    <source>
        <dbReference type="EMBL" id="KAF1811450.1"/>
    </source>
</evidence>
<keyword evidence="9 20" id="KW-0732">Signal</keyword>
<evidence type="ECO:0000313" key="24">
    <source>
        <dbReference type="RefSeq" id="XP_033533081.1"/>
    </source>
</evidence>
<feature type="compositionally biased region" description="Basic and acidic residues" evidence="18">
    <location>
        <begin position="168"/>
        <end position="177"/>
    </location>
</feature>
<dbReference type="GO" id="GO:0000139">
    <property type="term" value="C:Golgi membrane"/>
    <property type="evidence" value="ECO:0007669"/>
    <property type="project" value="UniProtKB-SubCell"/>
</dbReference>
<evidence type="ECO:0000313" key="23">
    <source>
        <dbReference type="Proteomes" id="UP000504638"/>
    </source>
</evidence>
<dbReference type="GO" id="GO:0006914">
    <property type="term" value="P:autophagy"/>
    <property type="evidence" value="ECO:0007669"/>
    <property type="project" value="UniProtKB-KW"/>
</dbReference>
<keyword evidence="16" id="KW-1015">Disulfide bond</keyword>
<dbReference type="Gene3D" id="2.70.130.10">
    <property type="entry name" value="Mannose-6-phosphate receptor binding domain"/>
    <property type="match status" value="1"/>
</dbReference>
<dbReference type="EMBL" id="ML975161">
    <property type="protein sequence ID" value="KAF1811450.1"/>
    <property type="molecule type" value="Genomic_DNA"/>
</dbReference>
<evidence type="ECO:0000256" key="7">
    <source>
        <dbReference type="ARBA" id="ARBA00022448"/>
    </source>
</evidence>
<evidence type="ECO:0000256" key="15">
    <source>
        <dbReference type="ARBA" id="ARBA00023136"/>
    </source>
</evidence>
<feature type="chain" id="PRO_5044631740" description="Autophagy-related protein 27" evidence="20">
    <location>
        <begin position="18"/>
        <end position="316"/>
    </location>
</feature>
<evidence type="ECO:0000256" key="18">
    <source>
        <dbReference type="SAM" id="MobiDB-lite"/>
    </source>
</evidence>
<evidence type="ECO:0000256" key="2">
    <source>
        <dbReference type="ARBA" id="ARBA00004358"/>
    </source>
</evidence>
<keyword evidence="7" id="KW-0813">Transport</keyword>
<dbReference type="Proteomes" id="UP000504638">
    <property type="component" value="Unplaced"/>
</dbReference>
<keyword evidence="23" id="KW-1185">Reference proteome</keyword>
<keyword evidence="10" id="KW-0653">Protein transport</keyword>
<keyword evidence="11 19" id="KW-1133">Transmembrane helix</keyword>
<reference evidence="24" key="2">
    <citation type="submission" date="2020-04" db="EMBL/GenBank/DDBJ databases">
        <authorList>
            <consortium name="NCBI Genome Project"/>
        </authorList>
    </citation>
    <scope>NUCLEOTIDE SEQUENCE</scope>
    <source>
        <strain evidence="24">CBS 781.70</strain>
    </source>
</reference>
<evidence type="ECO:0000256" key="3">
    <source>
        <dbReference type="ARBA" id="ARBA00004472"/>
    </source>
</evidence>
<evidence type="ECO:0000259" key="21">
    <source>
        <dbReference type="PROSITE" id="PS51914"/>
    </source>
</evidence>
<feature type="compositionally biased region" description="Acidic residues" evidence="18">
    <location>
        <begin position="178"/>
        <end position="187"/>
    </location>
</feature>
<evidence type="ECO:0000256" key="13">
    <source>
        <dbReference type="ARBA" id="ARBA00023034"/>
    </source>
</evidence>
<keyword evidence="17" id="KW-0968">Cytoplasmic vesicle</keyword>
<evidence type="ECO:0000256" key="11">
    <source>
        <dbReference type="ARBA" id="ARBA00022989"/>
    </source>
</evidence>
<dbReference type="GO" id="GO:0034045">
    <property type="term" value="C:phagophore assembly site membrane"/>
    <property type="evidence" value="ECO:0007669"/>
    <property type="project" value="UniProtKB-SubCell"/>
</dbReference>
<gene>
    <name evidence="22 24" type="ORF">P152DRAFT_467101</name>
</gene>
<dbReference type="InterPro" id="IPR018939">
    <property type="entry name" value="Autophagy-rel_prot_27"/>
</dbReference>
<protein>
    <recommendedName>
        <fullName evidence="6">Autophagy-related protein 27</fullName>
    </recommendedName>
</protein>
<keyword evidence="15 19" id="KW-0472">Membrane</keyword>
<evidence type="ECO:0000256" key="19">
    <source>
        <dbReference type="SAM" id="Phobius"/>
    </source>
</evidence>
<evidence type="ECO:0000256" key="16">
    <source>
        <dbReference type="ARBA" id="ARBA00023157"/>
    </source>
</evidence>
<comment type="subcellular location">
    <subcellularLocation>
        <location evidence="2">Cytoplasmic vesicle membrane</location>
        <topology evidence="2">Single-pass type I membrane protein</topology>
    </subcellularLocation>
    <subcellularLocation>
        <location evidence="4">Golgi apparatus membrane</location>
        <topology evidence="4">Single-pass type I membrane protein</topology>
    </subcellularLocation>
    <subcellularLocation>
        <location evidence="1">Mitochondrion membrane</location>
        <topology evidence="1">Single-pass membrane protein</topology>
    </subcellularLocation>
    <subcellularLocation>
        <location evidence="3">Preautophagosomal structure membrane</location>
        <topology evidence="3">Single-pass type I membrane protein</topology>
    </subcellularLocation>
</comment>
<keyword evidence="8 19" id="KW-0812">Transmembrane</keyword>
<evidence type="ECO:0000256" key="14">
    <source>
        <dbReference type="ARBA" id="ARBA00023128"/>
    </source>
</evidence>
<dbReference type="PANTHER" id="PTHR15071">
    <property type="entry name" value="MANNOSE-6-PHOSPHATE RECEPTOR FAMILY MEMBER"/>
    <property type="match status" value="1"/>
</dbReference>
<dbReference type="GeneID" id="54421315"/>
<dbReference type="InterPro" id="IPR044865">
    <property type="entry name" value="MRH_dom"/>
</dbReference>
<dbReference type="SUPFAM" id="SSF50911">
    <property type="entry name" value="Mannose 6-phosphate receptor domain"/>
    <property type="match status" value="1"/>
</dbReference>
<dbReference type="GO" id="GO:0015031">
    <property type="term" value="P:protein transport"/>
    <property type="evidence" value="ECO:0007669"/>
    <property type="project" value="UniProtKB-KW"/>
</dbReference>
<evidence type="ECO:0000256" key="1">
    <source>
        <dbReference type="ARBA" id="ARBA00004304"/>
    </source>
</evidence>
<dbReference type="GO" id="GO:0031966">
    <property type="term" value="C:mitochondrial membrane"/>
    <property type="evidence" value="ECO:0007669"/>
    <property type="project" value="UniProtKB-SubCell"/>
</dbReference>
<comment type="similarity">
    <text evidence="5">Belongs to the ATG27 family.</text>
</comment>
<feature type="region of interest" description="Disordered" evidence="18">
    <location>
        <begin position="161"/>
        <end position="196"/>
    </location>
</feature>
<evidence type="ECO:0000256" key="9">
    <source>
        <dbReference type="ARBA" id="ARBA00022729"/>
    </source>
</evidence>
<evidence type="ECO:0000256" key="20">
    <source>
        <dbReference type="SAM" id="SignalP"/>
    </source>
</evidence>
<evidence type="ECO:0000256" key="17">
    <source>
        <dbReference type="ARBA" id="ARBA00023329"/>
    </source>
</evidence>
<name>A0A6G1G0K1_9PEZI</name>